<feature type="compositionally biased region" description="Polar residues" evidence="1">
    <location>
        <begin position="1"/>
        <end position="12"/>
    </location>
</feature>
<name>A0A9I9EG55_CUCME</name>
<dbReference type="Gramene" id="MELO3C033286.2.1">
    <property type="protein sequence ID" value="MELO3C033286.2.1"/>
    <property type="gene ID" value="MELO3C033286.2"/>
</dbReference>
<organism evidence="2">
    <name type="scientific">Cucumis melo</name>
    <name type="common">Muskmelon</name>
    <dbReference type="NCBI Taxonomy" id="3656"/>
    <lineage>
        <taxon>Eukaryota</taxon>
        <taxon>Viridiplantae</taxon>
        <taxon>Streptophyta</taxon>
        <taxon>Embryophyta</taxon>
        <taxon>Tracheophyta</taxon>
        <taxon>Spermatophyta</taxon>
        <taxon>Magnoliopsida</taxon>
        <taxon>eudicotyledons</taxon>
        <taxon>Gunneridae</taxon>
        <taxon>Pentapetalae</taxon>
        <taxon>rosids</taxon>
        <taxon>fabids</taxon>
        <taxon>Cucurbitales</taxon>
        <taxon>Cucurbitaceae</taxon>
        <taxon>Benincaseae</taxon>
        <taxon>Cucumis</taxon>
    </lineage>
</organism>
<evidence type="ECO:0000256" key="1">
    <source>
        <dbReference type="SAM" id="MobiDB-lite"/>
    </source>
</evidence>
<feature type="region of interest" description="Disordered" evidence="1">
    <location>
        <begin position="1"/>
        <end position="31"/>
    </location>
</feature>
<sequence>MRVQTVTHSKSLSEFGILPSPEPGIHTQPASRELPEISTSASSNSSFFIQPASHCKVTKLGNLPSPEARIHTQQALHKLSGIPTSD</sequence>
<protein>
    <submittedName>
        <fullName evidence="2">Uncharacterized protein</fullName>
    </submittedName>
</protein>
<accession>A0A9I9EG55</accession>
<dbReference type="AlphaFoldDB" id="A0A9I9EG55"/>
<proteinExistence type="predicted"/>
<evidence type="ECO:0000313" key="2">
    <source>
        <dbReference type="EnsemblPlants" id="MELO3C033286.2.1"/>
    </source>
</evidence>
<reference evidence="2" key="1">
    <citation type="submission" date="2023-03" db="UniProtKB">
        <authorList>
            <consortium name="EnsemblPlants"/>
        </authorList>
    </citation>
    <scope>IDENTIFICATION</scope>
</reference>
<dbReference type="EnsemblPlants" id="MELO3C033286.2.1">
    <property type="protein sequence ID" value="MELO3C033286.2.1"/>
    <property type="gene ID" value="MELO3C033286.2"/>
</dbReference>